<reference evidence="1 2" key="1">
    <citation type="submission" date="2019-11" db="EMBL/GenBank/DDBJ databases">
        <title>Genome of Strain BIT-d1.</title>
        <authorList>
            <person name="Yang Y."/>
        </authorList>
    </citation>
    <scope>NUCLEOTIDE SEQUENCE [LARGE SCALE GENOMIC DNA]</scope>
    <source>
        <strain evidence="1 2">BIT-d1</strain>
    </source>
</reference>
<evidence type="ECO:0000313" key="2">
    <source>
        <dbReference type="Proteomes" id="UP000438760"/>
    </source>
</evidence>
<keyword evidence="2" id="KW-1185">Reference proteome</keyword>
<gene>
    <name evidence="1" type="ORF">GJV76_14330</name>
</gene>
<name>A0A6I3LPD4_9FLAO</name>
<organism evidence="1 2">
    <name type="scientific">Myroides albus</name>
    <dbReference type="NCBI Taxonomy" id="2562892"/>
    <lineage>
        <taxon>Bacteria</taxon>
        <taxon>Pseudomonadati</taxon>
        <taxon>Bacteroidota</taxon>
        <taxon>Flavobacteriia</taxon>
        <taxon>Flavobacteriales</taxon>
        <taxon>Flavobacteriaceae</taxon>
        <taxon>Myroides</taxon>
    </lineage>
</organism>
<protein>
    <submittedName>
        <fullName evidence="1">Uncharacterized protein</fullName>
    </submittedName>
</protein>
<comment type="caution">
    <text evidence="1">The sequence shown here is derived from an EMBL/GenBank/DDBJ whole genome shotgun (WGS) entry which is preliminary data.</text>
</comment>
<dbReference type="EMBL" id="WMJX01000057">
    <property type="protein sequence ID" value="MTG99286.1"/>
    <property type="molecule type" value="Genomic_DNA"/>
</dbReference>
<dbReference type="AlphaFoldDB" id="A0A6I3LPD4"/>
<accession>A0A6I3LPD4</accession>
<dbReference type="OrthoDB" id="893348at2"/>
<dbReference type="Proteomes" id="UP000438760">
    <property type="component" value="Unassembled WGS sequence"/>
</dbReference>
<proteinExistence type="predicted"/>
<dbReference type="RefSeq" id="WP_155093284.1">
    <property type="nucleotide sequence ID" value="NZ_CP102754.1"/>
</dbReference>
<sequence length="175" mass="20834">MVEKYLYQYVGLHLKGRKKNIIYGIIVDYNEEWVLIKRNVIEYMIDGYELINRSKIAQVFKDDHLKFKEDIFKAKYIDFTYTPFDLSEDFFTILKQINQKYGAFSLRLKHSNDWRIGRFLEKDGECVFAIEELSETGEWLDTIDELSVDEVYGIGFDCDYVQSLLLFANKKMGIR</sequence>
<evidence type="ECO:0000313" key="1">
    <source>
        <dbReference type="EMBL" id="MTG99286.1"/>
    </source>
</evidence>